<organism evidence="1 2">
    <name type="scientific">Peronospora belbahrii</name>
    <dbReference type="NCBI Taxonomy" id="622444"/>
    <lineage>
        <taxon>Eukaryota</taxon>
        <taxon>Sar</taxon>
        <taxon>Stramenopiles</taxon>
        <taxon>Oomycota</taxon>
        <taxon>Peronosporomycetes</taxon>
        <taxon>Peronosporales</taxon>
        <taxon>Peronosporaceae</taxon>
        <taxon>Peronospora</taxon>
    </lineage>
</organism>
<dbReference type="EMBL" id="CAKLCB010000070">
    <property type="protein sequence ID" value="CAH0514388.1"/>
    <property type="molecule type" value="Genomic_DNA"/>
</dbReference>
<name>A0ABN8CT30_9STRA</name>
<reference evidence="1 2" key="1">
    <citation type="submission" date="2021-11" db="EMBL/GenBank/DDBJ databases">
        <authorList>
            <person name="Islam A."/>
            <person name="Islam S."/>
            <person name="Flora M.S."/>
            <person name="Rahman M."/>
            <person name="Ziaur R.M."/>
            <person name="Epstein J.H."/>
            <person name="Hassan M."/>
            <person name="Klassen M."/>
            <person name="Woodard K."/>
            <person name="Webb A."/>
            <person name="Webby R.J."/>
            <person name="El Zowalaty M.E."/>
        </authorList>
    </citation>
    <scope>NUCLEOTIDE SEQUENCE [LARGE SCALE GENOMIC DNA]</scope>
    <source>
        <strain evidence="1">Pbs1</strain>
    </source>
</reference>
<protein>
    <submittedName>
        <fullName evidence="1">Uncharacterized protein</fullName>
    </submittedName>
</protein>
<sequence>MTQDACRRERDIRGSLGYTATTTWRSFHGRHGHTAASLENRNWFQAVQAPSFCLMSAARGKYYKGDADFSRDDYKDLTSCCNALTI</sequence>
<proteinExistence type="predicted"/>
<dbReference type="Proteomes" id="UP001158986">
    <property type="component" value="Unassembled WGS sequence"/>
</dbReference>
<evidence type="ECO:0000313" key="1">
    <source>
        <dbReference type="EMBL" id="CAH0514388.1"/>
    </source>
</evidence>
<evidence type="ECO:0000313" key="2">
    <source>
        <dbReference type="Proteomes" id="UP001158986"/>
    </source>
</evidence>
<gene>
    <name evidence="1" type="ORF">PBS001_LOCUS1141</name>
</gene>
<keyword evidence="2" id="KW-1185">Reference proteome</keyword>
<accession>A0ABN8CT30</accession>
<comment type="caution">
    <text evidence="1">The sequence shown here is derived from an EMBL/GenBank/DDBJ whole genome shotgun (WGS) entry which is preliminary data.</text>
</comment>